<evidence type="ECO:0000256" key="1">
    <source>
        <dbReference type="SAM" id="SignalP"/>
    </source>
</evidence>
<dbReference type="InterPro" id="IPR032710">
    <property type="entry name" value="NTF2-like_dom_sf"/>
</dbReference>
<reference evidence="2 3" key="1">
    <citation type="submission" date="2016-10" db="EMBL/GenBank/DDBJ databases">
        <authorList>
            <person name="de Groot N.N."/>
        </authorList>
    </citation>
    <scope>NUCLEOTIDE SEQUENCE [LARGE SCALE GENOMIC DNA]</scope>
    <source>
        <strain evidence="2 3">47C3B</strain>
    </source>
</reference>
<evidence type="ECO:0000313" key="3">
    <source>
        <dbReference type="Proteomes" id="UP000199072"/>
    </source>
</evidence>
<accession>A0A1G7HEW6</accession>
<evidence type="ECO:0000313" key="2">
    <source>
        <dbReference type="EMBL" id="SDE98955.1"/>
    </source>
</evidence>
<sequence>MKTIKLLPVILLLSIPHAFAQQATANKKEITTLIDKYTKSVIEKDSTTFYDLFNDGPVTWCAALKDRSQALEIEKKGAKAAGSNYFLGSYKGFFRSLYRYKSTEDKFDNIRITEDGTVALVAMDYSFWADNKMTNWGGKYLSLIKRDGKWKITSVIFSLELTDYFKQPPLKARQKLS</sequence>
<dbReference type="STRING" id="1391627.SAMN05216464_111198"/>
<protein>
    <submittedName>
        <fullName evidence="2">Putative lumazine-binding</fullName>
    </submittedName>
</protein>
<proteinExistence type="predicted"/>
<dbReference type="Proteomes" id="UP000199072">
    <property type="component" value="Unassembled WGS sequence"/>
</dbReference>
<dbReference type="RefSeq" id="WP_091152607.1">
    <property type="nucleotide sequence ID" value="NZ_FNAI01000011.1"/>
</dbReference>
<dbReference type="AlphaFoldDB" id="A0A1G7HEW6"/>
<dbReference type="EMBL" id="FNAI01000011">
    <property type="protein sequence ID" value="SDE98955.1"/>
    <property type="molecule type" value="Genomic_DNA"/>
</dbReference>
<name>A0A1G7HEW6_9SPHI</name>
<dbReference type="SUPFAM" id="SSF54427">
    <property type="entry name" value="NTF2-like"/>
    <property type="match status" value="1"/>
</dbReference>
<organism evidence="2 3">
    <name type="scientific">Mucilaginibacter pineti</name>
    <dbReference type="NCBI Taxonomy" id="1391627"/>
    <lineage>
        <taxon>Bacteria</taxon>
        <taxon>Pseudomonadati</taxon>
        <taxon>Bacteroidota</taxon>
        <taxon>Sphingobacteriia</taxon>
        <taxon>Sphingobacteriales</taxon>
        <taxon>Sphingobacteriaceae</taxon>
        <taxon>Mucilaginibacter</taxon>
    </lineage>
</organism>
<keyword evidence="3" id="KW-1185">Reference proteome</keyword>
<keyword evidence="1" id="KW-0732">Signal</keyword>
<feature type="signal peptide" evidence="1">
    <location>
        <begin position="1"/>
        <end position="20"/>
    </location>
</feature>
<dbReference type="Gene3D" id="3.10.450.50">
    <property type="match status" value="1"/>
</dbReference>
<gene>
    <name evidence="2" type="ORF">SAMN05216464_111198</name>
</gene>
<feature type="chain" id="PRO_5011654989" evidence="1">
    <location>
        <begin position="21"/>
        <end position="177"/>
    </location>
</feature>
<dbReference type="OrthoDB" id="760475at2"/>